<dbReference type="SUPFAM" id="SSF46785">
    <property type="entry name" value="Winged helix' DNA-binding domain"/>
    <property type="match status" value="1"/>
</dbReference>
<dbReference type="PROSITE" id="PS51077">
    <property type="entry name" value="HTH_ICLR"/>
    <property type="match status" value="1"/>
</dbReference>
<proteinExistence type="predicted"/>
<keyword evidence="8" id="KW-1185">Reference proteome</keyword>
<feature type="region of interest" description="Disordered" evidence="4">
    <location>
        <begin position="1"/>
        <end position="40"/>
    </location>
</feature>
<accession>A0A399J0V2</accession>
<dbReference type="InterPro" id="IPR005471">
    <property type="entry name" value="Tscrpt_reg_IclR_N"/>
</dbReference>
<feature type="compositionally biased region" description="Basic and acidic residues" evidence="4">
    <location>
        <begin position="20"/>
        <end position="40"/>
    </location>
</feature>
<dbReference type="InterPro" id="IPR036390">
    <property type="entry name" value="WH_DNA-bd_sf"/>
</dbReference>
<reference evidence="7 8" key="1">
    <citation type="submission" date="2018-08" db="EMBL/GenBank/DDBJ databases">
        <title>Pseudooceanicola sediminis CY03 in the family Rhodobacteracea.</title>
        <authorList>
            <person name="Zhang Y.-J."/>
        </authorList>
    </citation>
    <scope>NUCLEOTIDE SEQUENCE [LARGE SCALE GENOMIC DNA]</scope>
    <source>
        <strain evidence="7 8">CY03</strain>
    </source>
</reference>
<gene>
    <name evidence="7" type="ORF">DL237_16575</name>
</gene>
<evidence type="ECO:0000313" key="7">
    <source>
        <dbReference type="EMBL" id="RII37502.1"/>
    </source>
</evidence>
<dbReference type="SUPFAM" id="SSF55781">
    <property type="entry name" value="GAF domain-like"/>
    <property type="match status" value="1"/>
</dbReference>
<dbReference type="SMART" id="SM00346">
    <property type="entry name" value="HTH_ICLR"/>
    <property type="match status" value="1"/>
</dbReference>
<dbReference type="Gene3D" id="1.10.10.10">
    <property type="entry name" value="Winged helix-like DNA-binding domain superfamily/Winged helix DNA-binding domain"/>
    <property type="match status" value="1"/>
</dbReference>
<evidence type="ECO:0000256" key="2">
    <source>
        <dbReference type="ARBA" id="ARBA00023125"/>
    </source>
</evidence>
<dbReference type="GO" id="GO:0003700">
    <property type="term" value="F:DNA-binding transcription factor activity"/>
    <property type="evidence" value="ECO:0007669"/>
    <property type="project" value="TreeGrafter"/>
</dbReference>
<dbReference type="Proteomes" id="UP000265848">
    <property type="component" value="Unassembled WGS sequence"/>
</dbReference>
<dbReference type="EMBL" id="QWJJ01000016">
    <property type="protein sequence ID" value="RII37502.1"/>
    <property type="molecule type" value="Genomic_DNA"/>
</dbReference>
<protein>
    <submittedName>
        <fullName evidence="7">IclR family transcriptional regulator</fullName>
    </submittedName>
</protein>
<sequence>MTGHAPIGSCAGPITRRRATRNEQLRKRASEPATDLDRGDSDRQFVTALHRGLEILRAFRPSDKAGLGNSELADRTGLPNSTVSRLTFTLLKSGYLVYDDGTGRYRMGVPVLSLGYACLAGMQVRETAQVYMQKLADDCGDGVLVALGGRDDMAITYIAAARSEGVISLQLNVGSRISLARSAMGRAYIAGTTETERAEIIERIRDRYPADRLNEVLEGIHDAQEQIAAKGFYANIGGWQKDVHAVSVPYASQQPNTPMLAFNLGGYAFSLTKERMENELGPKLVDLARMVSRVGY</sequence>
<feature type="domain" description="HTH iclR-type" evidence="5">
    <location>
        <begin position="46"/>
        <end position="109"/>
    </location>
</feature>
<name>A0A399J0V2_9RHOB</name>
<dbReference type="GO" id="GO:0045892">
    <property type="term" value="P:negative regulation of DNA-templated transcription"/>
    <property type="evidence" value="ECO:0007669"/>
    <property type="project" value="TreeGrafter"/>
</dbReference>
<dbReference type="Pfam" id="PF01614">
    <property type="entry name" value="IclR_C"/>
    <property type="match status" value="1"/>
</dbReference>
<evidence type="ECO:0000313" key="8">
    <source>
        <dbReference type="Proteomes" id="UP000265848"/>
    </source>
</evidence>
<keyword evidence="3" id="KW-0804">Transcription</keyword>
<dbReference type="PROSITE" id="PS51078">
    <property type="entry name" value="ICLR_ED"/>
    <property type="match status" value="1"/>
</dbReference>
<dbReference type="InterPro" id="IPR029016">
    <property type="entry name" value="GAF-like_dom_sf"/>
</dbReference>
<dbReference type="InterPro" id="IPR014757">
    <property type="entry name" value="Tscrpt_reg_IclR_C"/>
</dbReference>
<dbReference type="AlphaFoldDB" id="A0A399J0V2"/>
<feature type="domain" description="IclR-ED" evidence="6">
    <location>
        <begin position="110"/>
        <end position="296"/>
    </location>
</feature>
<dbReference type="InterPro" id="IPR036388">
    <property type="entry name" value="WH-like_DNA-bd_sf"/>
</dbReference>
<dbReference type="InterPro" id="IPR050707">
    <property type="entry name" value="HTH_MetabolicPath_Reg"/>
</dbReference>
<evidence type="ECO:0000256" key="3">
    <source>
        <dbReference type="ARBA" id="ARBA00023163"/>
    </source>
</evidence>
<dbReference type="PANTHER" id="PTHR30136">
    <property type="entry name" value="HELIX-TURN-HELIX TRANSCRIPTIONAL REGULATOR, ICLR FAMILY"/>
    <property type="match status" value="1"/>
</dbReference>
<keyword evidence="1" id="KW-0805">Transcription regulation</keyword>
<dbReference type="Gene3D" id="3.30.450.40">
    <property type="match status" value="1"/>
</dbReference>
<evidence type="ECO:0000256" key="4">
    <source>
        <dbReference type="SAM" id="MobiDB-lite"/>
    </source>
</evidence>
<evidence type="ECO:0000256" key="1">
    <source>
        <dbReference type="ARBA" id="ARBA00023015"/>
    </source>
</evidence>
<dbReference type="Pfam" id="PF09339">
    <property type="entry name" value="HTH_IclR"/>
    <property type="match status" value="1"/>
</dbReference>
<keyword evidence="2" id="KW-0238">DNA-binding</keyword>
<evidence type="ECO:0000259" key="5">
    <source>
        <dbReference type="PROSITE" id="PS51077"/>
    </source>
</evidence>
<dbReference type="GO" id="GO:0003677">
    <property type="term" value="F:DNA binding"/>
    <property type="evidence" value="ECO:0007669"/>
    <property type="project" value="UniProtKB-KW"/>
</dbReference>
<evidence type="ECO:0000259" key="6">
    <source>
        <dbReference type="PROSITE" id="PS51078"/>
    </source>
</evidence>
<organism evidence="7 8">
    <name type="scientific">Pseudooceanicola sediminis</name>
    <dbReference type="NCBI Taxonomy" id="2211117"/>
    <lineage>
        <taxon>Bacteria</taxon>
        <taxon>Pseudomonadati</taxon>
        <taxon>Pseudomonadota</taxon>
        <taxon>Alphaproteobacteria</taxon>
        <taxon>Rhodobacterales</taxon>
        <taxon>Paracoccaceae</taxon>
        <taxon>Pseudooceanicola</taxon>
    </lineage>
</organism>
<comment type="caution">
    <text evidence="7">The sequence shown here is derived from an EMBL/GenBank/DDBJ whole genome shotgun (WGS) entry which is preliminary data.</text>
</comment>
<dbReference type="PANTHER" id="PTHR30136:SF33">
    <property type="entry name" value="TRANSCRIPTIONAL REGULATORY PROTEIN"/>
    <property type="match status" value="1"/>
</dbReference>